<evidence type="ECO:0000259" key="9">
    <source>
        <dbReference type="Pfam" id="PF00185"/>
    </source>
</evidence>
<dbReference type="eggNOG" id="COG0078">
    <property type="taxonomic scope" value="Bacteria"/>
</dbReference>
<dbReference type="PROSITE" id="PS00097">
    <property type="entry name" value="CARBAMOYLTRANSFERASE"/>
    <property type="match status" value="1"/>
</dbReference>
<dbReference type="HAMAP" id="MF_01109">
    <property type="entry name" value="OTCase"/>
    <property type="match status" value="1"/>
</dbReference>
<proteinExistence type="inferred from homology"/>
<dbReference type="GO" id="GO:0016597">
    <property type="term" value="F:amino acid binding"/>
    <property type="evidence" value="ECO:0007669"/>
    <property type="project" value="InterPro"/>
</dbReference>
<dbReference type="InterPro" id="IPR006130">
    <property type="entry name" value="Asp/Orn_carbamoylTrfase"/>
</dbReference>
<dbReference type="OrthoDB" id="9802587at2"/>
<evidence type="ECO:0000256" key="6">
    <source>
        <dbReference type="ARBA" id="ARBA00048772"/>
    </source>
</evidence>
<evidence type="ECO:0000259" key="10">
    <source>
        <dbReference type="Pfam" id="PF02729"/>
    </source>
</evidence>
<keyword evidence="7" id="KW-0963">Cytoplasm</keyword>
<evidence type="ECO:0000256" key="1">
    <source>
        <dbReference type="ARBA" id="ARBA00004975"/>
    </source>
</evidence>
<feature type="domain" description="Aspartate/ornithine carbamoyltransferase carbamoyl-P binding" evidence="10">
    <location>
        <begin position="2"/>
        <end position="140"/>
    </location>
</feature>
<evidence type="ECO:0000256" key="4">
    <source>
        <dbReference type="ARBA" id="ARBA00016634"/>
    </source>
</evidence>
<feature type="binding site" evidence="7">
    <location>
        <begin position="227"/>
        <end position="228"/>
    </location>
    <ligand>
        <name>L-ornithine</name>
        <dbReference type="ChEBI" id="CHEBI:46911"/>
    </ligand>
</feature>
<dbReference type="AlphaFoldDB" id="D3QAF4"/>
<dbReference type="SUPFAM" id="SSF53671">
    <property type="entry name" value="Aspartate/ornithine carbamoyltransferase"/>
    <property type="match status" value="1"/>
</dbReference>
<dbReference type="FunFam" id="3.40.50.1370:FF:000008">
    <property type="entry name" value="Ornithine carbamoyltransferase"/>
    <property type="match status" value="1"/>
</dbReference>
<dbReference type="GO" id="GO:0005737">
    <property type="term" value="C:cytoplasm"/>
    <property type="evidence" value="ECO:0007669"/>
    <property type="project" value="UniProtKB-SubCell"/>
</dbReference>
<dbReference type="Gene3D" id="3.40.50.1370">
    <property type="entry name" value="Aspartate/ornithine carbamoyltransferase"/>
    <property type="match status" value="2"/>
</dbReference>
<dbReference type="InterPro" id="IPR002292">
    <property type="entry name" value="Orn/put_carbamltrans"/>
</dbReference>
<comment type="caution">
    <text evidence="7">Lacks conserved residue(s) required for the propagation of feature annotation.</text>
</comment>
<evidence type="ECO:0000256" key="7">
    <source>
        <dbReference type="HAMAP-Rule" id="MF_01109"/>
    </source>
</evidence>
<dbReference type="InterPro" id="IPR024904">
    <property type="entry name" value="OTCase_ArgI"/>
</dbReference>
<evidence type="ECO:0000256" key="5">
    <source>
        <dbReference type="ARBA" id="ARBA00022679"/>
    </source>
</evidence>
<dbReference type="HOGENOM" id="CLU_043846_3_2_11"/>
<dbReference type="PANTHER" id="PTHR45753">
    <property type="entry name" value="ORNITHINE CARBAMOYLTRANSFERASE, MITOCHONDRIAL"/>
    <property type="match status" value="1"/>
</dbReference>
<evidence type="ECO:0000313" key="11">
    <source>
        <dbReference type="EMBL" id="ADD42737.1"/>
    </source>
</evidence>
<dbReference type="Pfam" id="PF00185">
    <property type="entry name" value="OTCace"/>
    <property type="match status" value="1"/>
</dbReference>
<feature type="binding site" evidence="7">
    <location>
        <position position="223"/>
    </location>
    <ligand>
        <name>L-ornithine</name>
        <dbReference type="ChEBI" id="CHEBI:46911"/>
    </ligand>
</feature>
<dbReference type="PANTHER" id="PTHR45753:SF3">
    <property type="entry name" value="ORNITHINE TRANSCARBAMYLASE, MITOCHONDRIAL"/>
    <property type="match status" value="1"/>
</dbReference>
<feature type="binding site" evidence="7">
    <location>
        <begin position="262"/>
        <end position="263"/>
    </location>
    <ligand>
        <name>carbamoyl phosphate</name>
        <dbReference type="ChEBI" id="CHEBI:58228"/>
    </ligand>
</feature>
<comment type="similarity">
    <text evidence="2 7">Belongs to the aspartate/ornithine carbamoyltransferase superfamily. OTCase family.</text>
</comment>
<dbReference type="KEGG" id="sna:Snas_3066"/>
<evidence type="ECO:0000256" key="8">
    <source>
        <dbReference type="NCBIfam" id="TIGR00658"/>
    </source>
</evidence>
<sequence>MKHFLRDDDLDFASQCALIDLARAFKAEPLAARPLSGPKSVAVVFEKESTRTRMSFQVGITQLGGNPVIVDAQSSHLSRGETIEDTARVLSGYVDAIVIRTYGDDRIQALAAAATVPVVNALTDGFHPCQLLADLQTVSEEFGSIAGRTIAYVGDAANNMAHSNLLAGALAGAHVRVAGPPGYQPDPGILDQATALAARHGGSVTATTDVAAAVAGADVVATDTWVSMGHADRDERLDTLAPYQVNAELLDLAADHAIVLHCLPAHRGEEITDEVMDGPQSRVFQQAENRLHAQKALLTRLVTGSFDVPEFTQSWEVTS</sequence>
<feature type="binding site" evidence="7">
    <location>
        <position position="159"/>
    </location>
    <ligand>
        <name>L-ornithine</name>
        <dbReference type="ChEBI" id="CHEBI:46911"/>
    </ligand>
</feature>
<dbReference type="GO" id="GO:0019240">
    <property type="term" value="P:citrulline biosynthetic process"/>
    <property type="evidence" value="ECO:0007669"/>
    <property type="project" value="TreeGrafter"/>
</dbReference>
<feature type="binding site" evidence="7">
    <location>
        <position position="100"/>
    </location>
    <ligand>
        <name>carbamoyl phosphate</name>
        <dbReference type="ChEBI" id="CHEBI:58228"/>
    </ligand>
</feature>
<accession>D3QAF4</accession>
<comment type="pathway">
    <text evidence="1">Amino-acid biosynthesis; L-arginine biosynthesis; L-arginine from L-ornithine and carbamoyl phosphate: step 1/3.</text>
</comment>
<dbReference type="GO" id="GO:0004585">
    <property type="term" value="F:ornithine carbamoyltransferase activity"/>
    <property type="evidence" value="ECO:0007669"/>
    <property type="project" value="UniProtKB-UniRule"/>
</dbReference>
<dbReference type="RefSeq" id="WP_013018308.1">
    <property type="nucleotide sequence ID" value="NC_013947.1"/>
</dbReference>
<feature type="binding site" evidence="7">
    <location>
        <begin position="127"/>
        <end position="130"/>
    </location>
    <ligand>
        <name>carbamoyl phosphate</name>
        <dbReference type="ChEBI" id="CHEBI:58228"/>
    </ligand>
</feature>
<organism evidence="11 12">
    <name type="scientific">Stackebrandtia nassauensis (strain DSM 44728 / CIP 108903 / NRRL B-16338 / NBRC 102104 / LLR-40K-21)</name>
    <dbReference type="NCBI Taxonomy" id="446470"/>
    <lineage>
        <taxon>Bacteria</taxon>
        <taxon>Bacillati</taxon>
        <taxon>Actinomycetota</taxon>
        <taxon>Actinomycetes</taxon>
        <taxon>Glycomycetales</taxon>
        <taxon>Glycomycetaceae</taxon>
        <taxon>Stackebrandtia</taxon>
    </lineage>
</organism>
<feature type="domain" description="Aspartate/ornithine carbamoyltransferase Asp/Orn-binding" evidence="9">
    <location>
        <begin position="147"/>
        <end position="299"/>
    </location>
</feature>
<keyword evidence="5 7" id="KW-0808">Transferase</keyword>
<dbReference type="EC" id="2.1.3.3" evidence="3 8"/>
<dbReference type="NCBIfam" id="NF001986">
    <property type="entry name" value="PRK00779.1"/>
    <property type="match status" value="1"/>
</dbReference>
<dbReference type="InterPro" id="IPR006132">
    <property type="entry name" value="Asp/Orn_carbamoyltranf_P-bd"/>
</dbReference>
<protein>
    <recommendedName>
        <fullName evidence="4 8">Ornithine carbamoyltransferase</fullName>
        <ecNumber evidence="3 8">2.1.3.3</ecNumber>
    </recommendedName>
</protein>
<dbReference type="STRING" id="446470.Snas_3066"/>
<feature type="binding site" evidence="7">
    <location>
        <position position="290"/>
    </location>
    <ligand>
        <name>carbamoyl phosphate</name>
        <dbReference type="ChEBI" id="CHEBI:58228"/>
    </ligand>
</feature>
<dbReference type="PRINTS" id="PR00102">
    <property type="entry name" value="OTCASE"/>
</dbReference>
<comment type="subcellular location">
    <subcellularLocation>
        <location evidence="7">Cytoplasm</location>
    </subcellularLocation>
</comment>
<evidence type="ECO:0000256" key="3">
    <source>
        <dbReference type="ARBA" id="ARBA00013007"/>
    </source>
</evidence>
<name>D3QAF4_STANL</name>
<dbReference type="InterPro" id="IPR006131">
    <property type="entry name" value="Asp_carbamoyltransf_Asp/Orn-bd"/>
</dbReference>
<dbReference type="Proteomes" id="UP000000844">
    <property type="component" value="Chromosome"/>
</dbReference>
<gene>
    <name evidence="11" type="ordered locus">Snas_3066</name>
</gene>
<dbReference type="InterPro" id="IPR036901">
    <property type="entry name" value="Asp/Orn_carbamoylTrfase_sf"/>
</dbReference>
<dbReference type="Pfam" id="PF02729">
    <property type="entry name" value="OTCace_N"/>
    <property type="match status" value="1"/>
</dbReference>
<dbReference type="EMBL" id="CP001778">
    <property type="protein sequence ID" value="ADD42737.1"/>
    <property type="molecule type" value="Genomic_DNA"/>
</dbReference>
<evidence type="ECO:0000313" key="12">
    <source>
        <dbReference type="Proteomes" id="UP000000844"/>
    </source>
</evidence>
<dbReference type="NCBIfam" id="TIGR00658">
    <property type="entry name" value="orni_carb_tr"/>
    <property type="match status" value="1"/>
</dbReference>
<evidence type="ECO:0000256" key="2">
    <source>
        <dbReference type="ARBA" id="ARBA00007805"/>
    </source>
</evidence>
<keyword evidence="12" id="KW-1185">Reference proteome</keyword>
<dbReference type="GO" id="GO:0042450">
    <property type="term" value="P:L-arginine biosynthetic process via ornithine"/>
    <property type="evidence" value="ECO:0007669"/>
    <property type="project" value="UniProtKB-UniRule"/>
</dbReference>
<reference evidence="11 12" key="1">
    <citation type="journal article" date="2009" name="Stand. Genomic Sci.">
        <title>Complete genome sequence of Stackebrandtia nassauensis type strain (LLR-40K-21).</title>
        <authorList>
            <person name="Munk C."/>
            <person name="Lapidus A."/>
            <person name="Copeland A."/>
            <person name="Jando M."/>
            <person name="Mayilraj S."/>
            <person name="Glavina Del Rio T."/>
            <person name="Nolan M."/>
            <person name="Chen F."/>
            <person name="Lucas S."/>
            <person name="Tice H."/>
            <person name="Cheng J.F."/>
            <person name="Han C."/>
            <person name="Detter J.C."/>
            <person name="Bruce D."/>
            <person name="Goodwin L."/>
            <person name="Chain P."/>
            <person name="Pitluck S."/>
            <person name="Goker M."/>
            <person name="Ovchinikova G."/>
            <person name="Pati A."/>
            <person name="Ivanova N."/>
            <person name="Mavromatis K."/>
            <person name="Chen A."/>
            <person name="Palaniappan K."/>
            <person name="Land M."/>
            <person name="Hauser L."/>
            <person name="Chang Y.J."/>
            <person name="Jeffries C.D."/>
            <person name="Bristow J."/>
            <person name="Eisen J.A."/>
            <person name="Markowitz V."/>
            <person name="Hugenholtz P."/>
            <person name="Kyrpides N.C."/>
            <person name="Klenk H.P."/>
        </authorList>
    </citation>
    <scope>NUCLEOTIDE SEQUENCE [LARGE SCALE GENOMIC DNA]</scope>
    <source>
        <strain evidence="12">DSM 44728 / CIP 108903 / NRRL B-16338 / NBRC 102104 / LLR-40K-21</strain>
    </source>
</reference>
<dbReference type="PRINTS" id="PR00100">
    <property type="entry name" value="AOTCASE"/>
</dbReference>
<comment type="catalytic activity">
    <reaction evidence="6 7">
        <text>carbamoyl phosphate + L-ornithine = L-citrulline + phosphate + H(+)</text>
        <dbReference type="Rhea" id="RHEA:19513"/>
        <dbReference type="ChEBI" id="CHEBI:15378"/>
        <dbReference type="ChEBI" id="CHEBI:43474"/>
        <dbReference type="ChEBI" id="CHEBI:46911"/>
        <dbReference type="ChEBI" id="CHEBI:57743"/>
        <dbReference type="ChEBI" id="CHEBI:58228"/>
        <dbReference type="EC" id="2.1.3.3"/>
    </reaction>
</comment>
<feature type="binding site" evidence="7">
    <location>
        <begin position="49"/>
        <end position="52"/>
    </location>
    <ligand>
        <name>carbamoyl phosphate</name>
        <dbReference type="ChEBI" id="CHEBI:58228"/>
    </ligand>
</feature>